<dbReference type="InterPro" id="IPR036770">
    <property type="entry name" value="Ankyrin_rpt-contain_sf"/>
</dbReference>
<keyword evidence="4" id="KW-1185">Reference proteome</keyword>
<evidence type="ECO:0000313" key="5">
    <source>
        <dbReference type="RefSeq" id="XP_022095864.1"/>
    </source>
</evidence>
<dbReference type="RefSeq" id="XP_022095864.1">
    <property type="nucleotide sequence ID" value="XM_022240172.1"/>
</dbReference>
<dbReference type="GO" id="GO:0031436">
    <property type="term" value="C:BRCA1-BARD1 complex"/>
    <property type="evidence" value="ECO:0007669"/>
    <property type="project" value="TreeGrafter"/>
</dbReference>
<dbReference type="OrthoDB" id="1577640at2759"/>
<dbReference type="Gene3D" id="1.25.40.20">
    <property type="entry name" value="Ankyrin repeat-containing domain"/>
    <property type="match status" value="1"/>
</dbReference>
<dbReference type="OMA" id="GHINICK"/>
<dbReference type="GeneID" id="110982039"/>
<evidence type="ECO:0000256" key="3">
    <source>
        <dbReference type="PROSITE-ProRule" id="PRU00023"/>
    </source>
</evidence>
<proteinExistence type="predicted"/>
<feature type="repeat" description="ANK" evidence="3">
    <location>
        <begin position="40"/>
        <end position="72"/>
    </location>
</feature>
<reference evidence="5" key="1">
    <citation type="submission" date="2025-08" db="UniProtKB">
        <authorList>
            <consortium name="RefSeq"/>
        </authorList>
    </citation>
    <scope>IDENTIFICATION</scope>
</reference>
<accession>A0A8B7YRF5</accession>
<dbReference type="GO" id="GO:0070531">
    <property type="term" value="C:BRCA1-A complex"/>
    <property type="evidence" value="ECO:0007669"/>
    <property type="project" value="TreeGrafter"/>
</dbReference>
<dbReference type="InterPro" id="IPR002110">
    <property type="entry name" value="Ankyrin_rpt"/>
</dbReference>
<dbReference type="GO" id="GO:0085020">
    <property type="term" value="P:protein K6-linked ubiquitination"/>
    <property type="evidence" value="ECO:0007669"/>
    <property type="project" value="TreeGrafter"/>
</dbReference>
<organism evidence="4 5">
    <name type="scientific">Acanthaster planci</name>
    <name type="common">Crown-of-thorns starfish</name>
    <dbReference type="NCBI Taxonomy" id="133434"/>
    <lineage>
        <taxon>Eukaryota</taxon>
        <taxon>Metazoa</taxon>
        <taxon>Echinodermata</taxon>
        <taxon>Eleutherozoa</taxon>
        <taxon>Asterozoa</taxon>
        <taxon>Asteroidea</taxon>
        <taxon>Valvatacea</taxon>
        <taxon>Valvatida</taxon>
        <taxon>Acanthasteridae</taxon>
        <taxon>Acanthaster</taxon>
    </lineage>
</organism>
<gene>
    <name evidence="5" type="primary">LOC110982039</name>
</gene>
<dbReference type="PROSITE" id="PS50297">
    <property type="entry name" value="ANK_REP_REGION"/>
    <property type="match status" value="3"/>
</dbReference>
<dbReference type="PROSITE" id="PS50088">
    <property type="entry name" value="ANK_REPEAT"/>
    <property type="match status" value="3"/>
</dbReference>
<dbReference type="SMART" id="SM00248">
    <property type="entry name" value="ANK"/>
    <property type="match status" value="4"/>
</dbReference>
<sequence>MGSTATDRLLSAAMSGDSQTVTKCINEGANINARDIALLFARSPLHYAAGSGYDVICDLLLQAGADVNAVDKNGRSPLHYTAKSGHINICKALIRTPRTLLELTDQFGDTPLQTAAAWGNKHICDALIGVGASVTSKNKVW</sequence>
<keyword evidence="2 3" id="KW-0040">ANK repeat</keyword>
<evidence type="ECO:0000256" key="2">
    <source>
        <dbReference type="ARBA" id="ARBA00023043"/>
    </source>
</evidence>
<evidence type="ECO:0000256" key="1">
    <source>
        <dbReference type="ARBA" id="ARBA00022737"/>
    </source>
</evidence>
<dbReference type="KEGG" id="aplc:110982039"/>
<dbReference type="PANTHER" id="PTHR24171">
    <property type="entry name" value="ANKYRIN REPEAT DOMAIN-CONTAINING PROTEIN 39-RELATED"/>
    <property type="match status" value="1"/>
</dbReference>
<dbReference type="Proteomes" id="UP000694845">
    <property type="component" value="Unplaced"/>
</dbReference>
<dbReference type="Pfam" id="PF12796">
    <property type="entry name" value="Ank_2"/>
    <property type="match status" value="1"/>
</dbReference>
<dbReference type="SUPFAM" id="SSF48403">
    <property type="entry name" value="Ankyrin repeat"/>
    <property type="match status" value="1"/>
</dbReference>
<feature type="repeat" description="ANK" evidence="3">
    <location>
        <begin position="73"/>
        <end position="95"/>
    </location>
</feature>
<dbReference type="GO" id="GO:0004842">
    <property type="term" value="F:ubiquitin-protein transferase activity"/>
    <property type="evidence" value="ECO:0007669"/>
    <property type="project" value="TreeGrafter"/>
</dbReference>
<dbReference type="PANTHER" id="PTHR24171:SF8">
    <property type="entry name" value="BRCA1-ASSOCIATED RING DOMAIN PROTEIN 1"/>
    <property type="match status" value="1"/>
</dbReference>
<keyword evidence="1" id="KW-0677">Repeat</keyword>
<evidence type="ECO:0000313" key="4">
    <source>
        <dbReference type="Proteomes" id="UP000694845"/>
    </source>
</evidence>
<protein>
    <submittedName>
        <fullName evidence="5">Tankyrase-2-like</fullName>
    </submittedName>
</protein>
<feature type="repeat" description="ANK" evidence="3">
    <location>
        <begin position="107"/>
        <end position="139"/>
    </location>
</feature>
<name>A0A8B7YRF5_ACAPL</name>
<dbReference type="AlphaFoldDB" id="A0A8B7YRF5"/>